<dbReference type="InterPro" id="IPR029413">
    <property type="entry name" value="RG-lyase_II"/>
</dbReference>
<reference evidence="3 4" key="1">
    <citation type="journal article" date="2009" name="PLoS Genet.">
        <title>The genome of Nectria haematococca: contribution of supernumerary chromosomes to gene expansion.</title>
        <authorList>
            <person name="Coleman J.J."/>
            <person name="Rounsley S.D."/>
            <person name="Rodriguez-Carres M."/>
            <person name="Kuo A."/>
            <person name="Wasmann C.C."/>
            <person name="Grimwood J."/>
            <person name="Schmutz J."/>
            <person name="Taga M."/>
            <person name="White G.J."/>
            <person name="Zhou S."/>
            <person name="Schwartz D.C."/>
            <person name="Freitag M."/>
            <person name="Ma L.J."/>
            <person name="Danchin E.G."/>
            <person name="Henrissat B."/>
            <person name="Coutinho P.M."/>
            <person name="Nelson D.R."/>
            <person name="Straney D."/>
            <person name="Napoli C.A."/>
            <person name="Barker B.M."/>
            <person name="Gribskov M."/>
            <person name="Rep M."/>
            <person name="Kroken S."/>
            <person name="Molnar I."/>
            <person name="Rensing C."/>
            <person name="Kennell J.C."/>
            <person name="Zamora J."/>
            <person name="Farman M.L."/>
            <person name="Selker E.U."/>
            <person name="Salamov A."/>
            <person name="Shapiro H."/>
            <person name="Pangilinan J."/>
            <person name="Lindquist E."/>
            <person name="Lamers C."/>
            <person name="Grigoriev I.V."/>
            <person name="Geiser D.M."/>
            <person name="Covert S.F."/>
            <person name="Temporini E."/>
            <person name="Vanetten H.D."/>
        </authorList>
    </citation>
    <scope>NUCLEOTIDE SEQUENCE [LARGE SCALE GENOMIC DNA]</scope>
    <source>
        <strain evidence="4">ATCC MYA-4622 / CBS 123669 / FGSC 9596 / NRRL 45880 / 77-13-4</strain>
    </source>
</reference>
<name>C7ZC06_FUSV7</name>
<dbReference type="AlphaFoldDB" id="C7ZC06"/>
<proteinExistence type="predicted"/>
<accession>C7ZC06</accession>
<dbReference type="InterPro" id="IPR029411">
    <property type="entry name" value="RG-lyase_III"/>
</dbReference>
<dbReference type="OMA" id="SHLWKIC"/>
<dbReference type="Pfam" id="PF14683">
    <property type="entry name" value="CBM-like"/>
    <property type="match status" value="1"/>
</dbReference>
<dbReference type="EMBL" id="GG698916">
    <property type="protein sequence ID" value="EEU38506.1"/>
    <property type="molecule type" value="Genomic_DNA"/>
</dbReference>
<dbReference type="PANTHER" id="PTHR32018">
    <property type="entry name" value="RHAMNOGALACTURONATE LYASE FAMILY PROTEIN"/>
    <property type="match status" value="1"/>
</dbReference>
<dbReference type="PANTHER" id="PTHR32018:SF9">
    <property type="entry name" value="RHAMNOGALACTURONATE LYASE B"/>
    <property type="match status" value="1"/>
</dbReference>
<dbReference type="RefSeq" id="XP_003044219.1">
    <property type="nucleotide sequence ID" value="XM_003044173.1"/>
</dbReference>
<dbReference type="InterPro" id="IPR051850">
    <property type="entry name" value="Polysacch_Lyase_4"/>
</dbReference>
<dbReference type="HOGENOM" id="CLU_1050055_0_0_1"/>
<sequence length="265" mass="30176">MSEVTPGTYRVTIYADGVFGWFIQDDVKISRSHNSKGFTWREESAGKEIWRIGVPDKSSGEYLHGYAPDTSKPLQPEQYRIYWDKYDYPKEFPKGVNFHVGESDEAKDLNYVHWSFFPAKGNHLLSEPYYDNVNNWTITFDLNKNQPRARTATFTVQVAGMRSANGNAKWTPVKGGINDLPWTVNVNGAYESTWLIPYWQSGSCAVRSAVACQNVEHKFVFPSSKLRAGKNEFVLSLPFNASSVETAMLPDSLYVQYDALRLELK</sequence>
<evidence type="ECO:0000313" key="4">
    <source>
        <dbReference type="Proteomes" id="UP000005206"/>
    </source>
</evidence>
<gene>
    <name evidence="3" type="ORF">NECHADRAFT_88614</name>
</gene>
<dbReference type="eggNOG" id="ENOG502QQM5">
    <property type="taxonomic scope" value="Eukaryota"/>
</dbReference>
<evidence type="ECO:0000259" key="2">
    <source>
        <dbReference type="Pfam" id="PF14686"/>
    </source>
</evidence>
<dbReference type="OrthoDB" id="2130367at2759"/>
<dbReference type="SUPFAM" id="SSF49785">
    <property type="entry name" value="Galactose-binding domain-like"/>
    <property type="match status" value="1"/>
</dbReference>
<keyword evidence="4" id="KW-1185">Reference proteome</keyword>
<feature type="domain" description="Rhamnogalacturonan lyase" evidence="2">
    <location>
        <begin position="2"/>
        <end position="33"/>
    </location>
</feature>
<dbReference type="InterPro" id="IPR008979">
    <property type="entry name" value="Galactose-bd-like_sf"/>
</dbReference>
<dbReference type="KEGG" id="nhe:NECHADRAFT_88614"/>
<protein>
    <recommendedName>
        <fullName evidence="5">Rhamnogalacturonan lyase domain-containing protein</fullName>
    </recommendedName>
</protein>
<evidence type="ECO:0008006" key="5">
    <source>
        <dbReference type="Google" id="ProtNLM"/>
    </source>
</evidence>
<feature type="domain" description="Rhamnogalacturonan lyase" evidence="1">
    <location>
        <begin position="48"/>
        <end position="262"/>
    </location>
</feature>
<dbReference type="Proteomes" id="UP000005206">
    <property type="component" value="Chromosome 14"/>
</dbReference>
<dbReference type="VEuPathDB" id="FungiDB:NECHADRAFT_88614"/>
<evidence type="ECO:0000313" key="3">
    <source>
        <dbReference type="EMBL" id="EEU38506.1"/>
    </source>
</evidence>
<organism evidence="3 4">
    <name type="scientific">Fusarium vanettenii (strain ATCC MYA-4622 / CBS 123669 / FGSC 9596 / NRRL 45880 / 77-13-4)</name>
    <name type="common">Fusarium solani subsp. pisi</name>
    <dbReference type="NCBI Taxonomy" id="660122"/>
    <lineage>
        <taxon>Eukaryota</taxon>
        <taxon>Fungi</taxon>
        <taxon>Dikarya</taxon>
        <taxon>Ascomycota</taxon>
        <taxon>Pezizomycotina</taxon>
        <taxon>Sordariomycetes</taxon>
        <taxon>Hypocreomycetidae</taxon>
        <taxon>Hypocreales</taxon>
        <taxon>Nectriaceae</taxon>
        <taxon>Fusarium</taxon>
        <taxon>Fusarium solani species complex</taxon>
        <taxon>Fusarium vanettenii</taxon>
    </lineage>
</organism>
<dbReference type="GeneID" id="9670511"/>
<dbReference type="Pfam" id="PF14686">
    <property type="entry name" value="fn3_3"/>
    <property type="match status" value="1"/>
</dbReference>
<dbReference type="InParanoid" id="C7ZC06"/>
<dbReference type="Gene3D" id="2.60.120.260">
    <property type="entry name" value="Galactose-binding domain-like"/>
    <property type="match status" value="1"/>
</dbReference>
<dbReference type="STRING" id="660122.C7ZC06"/>
<evidence type="ECO:0000259" key="1">
    <source>
        <dbReference type="Pfam" id="PF14683"/>
    </source>
</evidence>